<name>A0A9N7Y8X5_PLEPL</name>
<accession>A0A9N7Y8X5</accession>
<gene>
    <name evidence="1" type="ORF">PLEPLA_LOCUS4781</name>
</gene>
<evidence type="ECO:0000313" key="1">
    <source>
        <dbReference type="EMBL" id="CAB1416988.1"/>
    </source>
</evidence>
<dbReference type="Proteomes" id="UP001153269">
    <property type="component" value="Unassembled WGS sequence"/>
</dbReference>
<protein>
    <submittedName>
        <fullName evidence="1">Uncharacterized protein</fullName>
    </submittedName>
</protein>
<dbReference type="EMBL" id="CADEAL010000236">
    <property type="protein sequence ID" value="CAB1416988.1"/>
    <property type="molecule type" value="Genomic_DNA"/>
</dbReference>
<reference evidence="1" key="1">
    <citation type="submission" date="2020-03" db="EMBL/GenBank/DDBJ databases">
        <authorList>
            <person name="Weist P."/>
        </authorList>
    </citation>
    <scope>NUCLEOTIDE SEQUENCE</scope>
</reference>
<keyword evidence="2" id="KW-1185">Reference proteome</keyword>
<proteinExistence type="predicted"/>
<evidence type="ECO:0000313" key="2">
    <source>
        <dbReference type="Proteomes" id="UP001153269"/>
    </source>
</evidence>
<organism evidence="1 2">
    <name type="scientific">Pleuronectes platessa</name>
    <name type="common">European plaice</name>
    <dbReference type="NCBI Taxonomy" id="8262"/>
    <lineage>
        <taxon>Eukaryota</taxon>
        <taxon>Metazoa</taxon>
        <taxon>Chordata</taxon>
        <taxon>Craniata</taxon>
        <taxon>Vertebrata</taxon>
        <taxon>Euteleostomi</taxon>
        <taxon>Actinopterygii</taxon>
        <taxon>Neopterygii</taxon>
        <taxon>Teleostei</taxon>
        <taxon>Neoteleostei</taxon>
        <taxon>Acanthomorphata</taxon>
        <taxon>Carangaria</taxon>
        <taxon>Pleuronectiformes</taxon>
        <taxon>Pleuronectoidei</taxon>
        <taxon>Pleuronectidae</taxon>
        <taxon>Pleuronectes</taxon>
    </lineage>
</organism>
<dbReference type="AlphaFoldDB" id="A0A9N7Y8X5"/>
<sequence>MDLSLGTPGPCPGFILMPLPVNLSPPTAIYLVIYLQAPTHSNRRPHESLSSAGTQAATQQHQLHSPPAALFSVGFFRQRFGDYCPTSTCQWDVLTLCKRSACSLL</sequence>
<comment type="caution">
    <text evidence="1">The sequence shown here is derived from an EMBL/GenBank/DDBJ whole genome shotgun (WGS) entry which is preliminary data.</text>
</comment>